<keyword evidence="8" id="KW-1185">Reference proteome</keyword>
<organism evidence="7 8">
    <name type="scientific">Lachancea quebecensis</name>
    <dbReference type="NCBI Taxonomy" id="1654605"/>
    <lineage>
        <taxon>Eukaryota</taxon>
        <taxon>Fungi</taxon>
        <taxon>Dikarya</taxon>
        <taxon>Ascomycota</taxon>
        <taxon>Saccharomycotina</taxon>
        <taxon>Saccharomycetes</taxon>
        <taxon>Saccharomycetales</taxon>
        <taxon>Saccharomycetaceae</taxon>
        <taxon>Lachancea</taxon>
    </lineage>
</organism>
<dbReference type="GO" id="GO:0005743">
    <property type="term" value="C:mitochondrial inner membrane"/>
    <property type="evidence" value="ECO:0007669"/>
    <property type="project" value="TreeGrafter"/>
</dbReference>
<proteinExistence type="inferred from homology"/>
<dbReference type="PANTHER" id="PTHR12428:SF65">
    <property type="entry name" value="CYTOCHROME C OXIDASE ASSEMBLY PROTEIN COX18, MITOCHONDRIAL"/>
    <property type="match status" value="1"/>
</dbReference>
<keyword evidence="4" id="KW-1133">Transmembrane helix</keyword>
<gene>
    <name evidence="7" type="ORF">LAQU0_S01e03642g</name>
</gene>
<dbReference type="EMBL" id="LN890560">
    <property type="protein sequence ID" value="CUS20306.1"/>
    <property type="molecule type" value="Genomic_DNA"/>
</dbReference>
<dbReference type="PANTHER" id="PTHR12428">
    <property type="entry name" value="OXA1"/>
    <property type="match status" value="1"/>
</dbReference>
<feature type="compositionally biased region" description="Polar residues" evidence="6">
    <location>
        <begin position="121"/>
        <end position="130"/>
    </location>
</feature>
<evidence type="ECO:0000256" key="1">
    <source>
        <dbReference type="ARBA" id="ARBA00004141"/>
    </source>
</evidence>
<evidence type="ECO:0000256" key="2">
    <source>
        <dbReference type="ARBA" id="ARBA00009877"/>
    </source>
</evidence>
<evidence type="ECO:0000256" key="3">
    <source>
        <dbReference type="ARBA" id="ARBA00022692"/>
    </source>
</evidence>
<feature type="region of interest" description="Disordered" evidence="6">
    <location>
        <begin position="109"/>
        <end position="130"/>
    </location>
</feature>
<keyword evidence="5" id="KW-0472">Membrane</keyword>
<evidence type="ECO:0000313" key="8">
    <source>
        <dbReference type="Proteomes" id="UP000236544"/>
    </source>
</evidence>
<dbReference type="AlphaFoldDB" id="A0A0P1KL33"/>
<reference evidence="8" key="1">
    <citation type="submission" date="2015-10" db="EMBL/GenBank/DDBJ databases">
        <authorList>
            <person name="Devillers H."/>
        </authorList>
    </citation>
    <scope>NUCLEOTIDE SEQUENCE [LARGE SCALE GENOMIC DNA]</scope>
</reference>
<accession>A0A0P1KL33</accession>
<dbReference type="Proteomes" id="UP000236544">
    <property type="component" value="Unassembled WGS sequence"/>
</dbReference>
<evidence type="ECO:0000256" key="4">
    <source>
        <dbReference type="ARBA" id="ARBA00022989"/>
    </source>
</evidence>
<dbReference type="GO" id="GO:0032979">
    <property type="term" value="P:protein insertion into mitochondrial inner membrane from matrix"/>
    <property type="evidence" value="ECO:0007669"/>
    <property type="project" value="TreeGrafter"/>
</dbReference>
<dbReference type="GO" id="GO:0032977">
    <property type="term" value="F:membrane insertase activity"/>
    <property type="evidence" value="ECO:0007669"/>
    <property type="project" value="InterPro"/>
</dbReference>
<dbReference type="InterPro" id="IPR001708">
    <property type="entry name" value="YidC/ALB3/OXA1/COX18"/>
</dbReference>
<evidence type="ECO:0000256" key="6">
    <source>
        <dbReference type="SAM" id="MobiDB-lite"/>
    </source>
</evidence>
<protein>
    <submittedName>
        <fullName evidence="7">LAQU0S01e03642g1_1</fullName>
    </submittedName>
</protein>
<dbReference type="GO" id="GO:0033617">
    <property type="term" value="P:mitochondrial respiratory chain complex IV assembly"/>
    <property type="evidence" value="ECO:0007669"/>
    <property type="project" value="TreeGrafter"/>
</dbReference>
<comment type="subcellular location">
    <subcellularLocation>
        <location evidence="1">Membrane</location>
        <topology evidence="1">Multi-pass membrane protein</topology>
    </subcellularLocation>
</comment>
<comment type="similarity">
    <text evidence="2">Belongs to the OXA1/ALB3/YidC family.</text>
</comment>
<name>A0A0P1KL33_9SACH</name>
<evidence type="ECO:0000256" key="5">
    <source>
        <dbReference type="ARBA" id="ARBA00023136"/>
    </source>
</evidence>
<dbReference type="OrthoDB" id="2148490at2759"/>
<evidence type="ECO:0000313" key="7">
    <source>
        <dbReference type="EMBL" id="CUS20306.1"/>
    </source>
</evidence>
<sequence>MYALHACRGSIYSGSRQRLGGAFVRPSSAVRNISVFQGVTTSLVYLHEVSGLPWLVLVPLVTIGLRTTFTLPLSIWQRKRIVKQQELRKVVQATTPVVKLRLAASTQAASKPAKASEESGNVPTTLQKPSLSPDQITLLALKETRNRQKKMFAESKVQLWKNALLPLIQIPLWVSVSMGLRELTKQRLIDSNLAHASPLKNIDSLDYVSRISSLDLSLPLDSLPMLAPLFLGTLALLNVEHNGRVMTTTTSETMGIKLAPNPSSKVSQSMQSILNVSRLSCIFFMGVSSQAPLLLSAYWISSQLYSLVQNYILNWLWPYQR</sequence>
<keyword evidence="3" id="KW-0812">Transmembrane</keyword>